<comment type="caution">
    <text evidence="1">The sequence shown here is derived from an EMBL/GenBank/DDBJ whole genome shotgun (WGS) entry which is preliminary data.</text>
</comment>
<evidence type="ECO:0000313" key="1">
    <source>
        <dbReference type="EMBL" id="KAJ9122857.1"/>
    </source>
</evidence>
<sequence length="263" mass="28060">MSTTQQGPFVLVSGANRGIGLSLVSTFIKQNPSAIIFAGARDPIKATELNEIAKKHPNNVHVIKLVADDAESNKAAVEEVKKVTDRLDIVVANAGISSGAEPIHTDDISLYKSTFDVNTLGPLHLYQATHPLLIATRTNNSSKDLPAPKFFITSSGLGSLGAFFSAFILTPYGVSKAAVNYIALAIHHQTEDVGAIVVPYHPGLVATDMTKAAADAFADVPNMPTPISPEQNAQEYVDLIDRSTRAEHGGKFWGQGSAEPYPW</sequence>
<keyword evidence="2" id="KW-1185">Reference proteome</keyword>
<reference evidence="1" key="1">
    <citation type="submission" date="2023-04" db="EMBL/GenBank/DDBJ databases">
        <title>Draft Genome sequencing of Naganishia species isolated from polar environments using Oxford Nanopore Technology.</title>
        <authorList>
            <person name="Leo P."/>
            <person name="Venkateswaran K."/>
        </authorList>
    </citation>
    <scope>NUCLEOTIDE SEQUENCE</scope>
    <source>
        <strain evidence="1">DBVPG 5303</strain>
    </source>
</reference>
<dbReference type="Proteomes" id="UP001234202">
    <property type="component" value="Unassembled WGS sequence"/>
</dbReference>
<name>A0ACC2XG02_9TREE</name>
<organism evidence="1 2">
    <name type="scientific">Naganishia onofrii</name>
    <dbReference type="NCBI Taxonomy" id="1851511"/>
    <lineage>
        <taxon>Eukaryota</taxon>
        <taxon>Fungi</taxon>
        <taxon>Dikarya</taxon>
        <taxon>Basidiomycota</taxon>
        <taxon>Agaricomycotina</taxon>
        <taxon>Tremellomycetes</taxon>
        <taxon>Filobasidiales</taxon>
        <taxon>Filobasidiaceae</taxon>
        <taxon>Naganishia</taxon>
    </lineage>
</organism>
<accession>A0ACC2XG02</accession>
<dbReference type="EMBL" id="JASBWV010000013">
    <property type="protein sequence ID" value="KAJ9122857.1"/>
    <property type="molecule type" value="Genomic_DNA"/>
</dbReference>
<gene>
    <name evidence="1" type="ORF">QFC24_003895</name>
</gene>
<protein>
    <submittedName>
        <fullName evidence="1">Uncharacterized protein</fullName>
    </submittedName>
</protein>
<evidence type="ECO:0000313" key="2">
    <source>
        <dbReference type="Proteomes" id="UP001234202"/>
    </source>
</evidence>
<proteinExistence type="predicted"/>